<gene>
    <name evidence="1" type="ORF">CUNI_LOCUS8316</name>
</gene>
<evidence type="ECO:0000313" key="1">
    <source>
        <dbReference type="EMBL" id="CAG5122758.1"/>
    </source>
</evidence>
<protein>
    <submittedName>
        <fullName evidence="1">Uncharacterized protein</fullName>
    </submittedName>
</protein>
<sequence length="51" mass="6023">MNEDVRRQDLSAKWNLFLESNNTDLLLKFTKGFAEVYSQYFDPDFQTLSEG</sequence>
<feature type="non-terminal residue" evidence="1">
    <location>
        <position position="51"/>
    </location>
</feature>
<dbReference type="AlphaFoldDB" id="A0A8S3Z361"/>
<comment type="caution">
    <text evidence="1">The sequence shown here is derived from an EMBL/GenBank/DDBJ whole genome shotgun (WGS) entry which is preliminary data.</text>
</comment>
<name>A0A8S3Z361_9EUPU</name>
<keyword evidence="2" id="KW-1185">Reference proteome</keyword>
<accession>A0A8S3Z361</accession>
<proteinExistence type="predicted"/>
<organism evidence="1 2">
    <name type="scientific">Candidula unifasciata</name>
    <dbReference type="NCBI Taxonomy" id="100452"/>
    <lineage>
        <taxon>Eukaryota</taxon>
        <taxon>Metazoa</taxon>
        <taxon>Spiralia</taxon>
        <taxon>Lophotrochozoa</taxon>
        <taxon>Mollusca</taxon>
        <taxon>Gastropoda</taxon>
        <taxon>Heterobranchia</taxon>
        <taxon>Euthyneura</taxon>
        <taxon>Panpulmonata</taxon>
        <taxon>Eupulmonata</taxon>
        <taxon>Stylommatophora</taxon>
        <taxon>Helicina</taxon>
        <taxon>Helicoidea</taxon>
        <taxon>Geomitridae</taxon>
        <taxon>Candidula</taxon>
    </lineage>
</organism>
<reference evidence="1" key="1">
    <citation type="submission" date="2021-04" db="EMBL/GenBank/DDBJ databases">
        <authorList>
            <consortium name="Molecular Ecology Group"/>
        </authorList>
    </citation>
    <scope>NUCLEOTIDE SEQUENCE</scope>
</reference>
<dbReference type="EMBL" id="CAJHNH020001358">
    <property type="protein sequence ID" value="CAG5122758.1"/>
    <property type="molecule type" value="Genomic_DNA"/>
</dbReference>
<dbReference type="Proteomes" id="UP000678393">
    <property type="component" value="Unassembled WGS sequence"/>
</dbReference>
<evidence type="ECO:0000313" key="2">
    <source>
        <dbReference type="Proteomes" id="UP000678393"/>
    </source>
</evidence>